<dbReference type="InterPro" id="IPR027417">
    <property type="entry name" value="P-loop_NTPase"/>
</dbReference>
<evidence type="ECO:0000313" key="3">
    <source>
        <dbReference type="Proteomes" id="UP001062263"/>
    </source>
</evidence>
<dbReference type="PANTHER" id="PTHR35894:SF5">
    <property type="entry name" value="MU-LIKE PROPHAGE FLUMU DNA TRANSPOSITION PROTEIN B"/>
    <property type="match status" value="1"/>
</dbReference>
<protein>
    <recommendedName>
        <fullName evidence="1">ORC1/DEAH AAA+ ATPase domain-containing protein</fullName>
    </recommendedName>
</protein>
<evidence type="ECO:0000313" key="2">
    <source>
        <dbReference type="EMBL" id="BDL44450.1"/>
    </source>
</evidence>
<reference evidence="2" key="1">
    <citation type="submission" date="2022-06" db="EMBL/GenBank/DDBJ databases">
        <title>Akkermansia biwalacus sp. nov., an anaerobic mucin-degrading bacterium isolated from human intestine.</title>
        <authorList>
            <person name="Kobayashi Y."/>
            <person name="Inoue S."/>
            <person name="Kawahara T."/>
            <person name="Kohda N."/>
        </authorList>
    </citation>
    <scope>NUCLEOTIDE SEQUENCE</scope>
    <source>
        <strain evidence="2">WON2089</strain>
    </source>
</reference>
<accession>A0ABM7ZI78</accession>
<gene>
    <name evidence="2" type="ORF">Abiwalacus_20240</name>
</gene>
<dbReference type="InterPro" id="IPR052026">
    <property type="entry name" value="ExeA_AAA_ATPase_DNA-bind"/>
</dbReference>
<organism evidence="2 3">
    <name type="scientific">Akkermansia biwaensis</name>
    <dbReference type="NCBI Taxonomy" id="2946555"/>
    <lineage>
        <taxon>Bacteria</taxon>
        <taxon>Pseudomonadati</taxon>
        <taxon>Verrucomicrobiota</taxon>
        <taxon>Verrucomicrobiia</taxon>
        <taxon>Verrucomicrobiales</taxon>
        <taxon>Akkermansiaceae</taxon>
        <taxon>Akkermansia</taxon>
    </lineage>
</organism>
<keyword evidence="3" id="KW-1185">Reference proteome</keyword>
<dbReference type="Pfam" id="PF13401">
    <property type="entry name" value="AAA_22"/>
    <property type="match status" value="1"/>
</dbReference>
<dbReference type="Proteomes" id="UP001062263">
    <property type="component" value="Chromosome"/>
</dbReference>
<dbReference type="EMBL" id="AP025943">
    <property type="protein sequence ID" value="BDL44450.1"/>
    <property type="molecule type" value="Genomic_DNA"/>
</dbReference>
<dbReference type="RefSeq" id="WP_067573237.1">
    <property type="nucleotide sequence ID" value="NZ_AP025943.1"/>
</dbReference>
<sequence length="346" mass="39325">MDDITKINNDADLSRYLDRIPETPYKQGHKKMLTDLINYAVEHQWTLRTLSDKLPVSTTVMHRLLIGNYQSPAGPHLARLDDLCGVLLLRQQSTSDGPFIETALSRYVMQIAELTHVNQYASMLVGKTQWGKTWALKEYRRRHPGTVILVRCPVVTSPGRLLYRIAAQLGLSVKGNTEFQISKIVNRLTPEHLLIVDEIHHALDSDKTGRKGIEQLRELYDETQCGMLLVGTPVLAEYVEHNDKWQGILEQTSKRGASNIYRLPDHIETRDLETLWTYYGYPTPSRAMLAALKQQANIYGFGKTTKRLRKGLEAANNAGVDLTWDYYLAAVRKLDEMQAGKMPAHV</sequence>
<dbReference type="SUPFAM" id="SSF52540">
    <property type="entry name" value="P-loop containing nucleoside triphosphate hydrolases"/>
    <property type="match status" value="1"/>
</dbReference>
<feature type="domain" description="ORC1/DEAH AAA+ ATPase" evidence="1">
    <location>
        <begin position="119"/>
        <end position="237"/>
    </location>
</feature>
<name>A0ABM7ZI78_9BACT</name>
<evidence type="ECO:0000259" key="1">
    <source>
        <dbReference type="Pfam" id="PF13401"/>
    </source>
</evidence>
<dbReference type="PANTHER" id="PTHR35894">
    <property type="entry name" value="GENERAL SECRETION PATHWAY PROTEIN A-RELATED"/>
    <property type="match status" value="1"/>
</dbReference>
<dbReference type="InterPro" id="IPR049945">
    <property type="entry name" value="AAA_22"/>
</dbReference>
<proteinExistence type="predicted"/>